<dbReference type="CDD" id="cd03216">
    <property type="entry name" value="ABC_Carb_Monos_I"/>
    <property type="match status" value="1"/>
</dbReference>
<dbReference type="eggNOG" id="COG3845">
    <property type="taxonomic scope" value="Bacteria"/>
</dbReference>
<evidence type="ECO:0000256" key="6">
    <source>
        <dbReference type="ARBA" id="ARBA00022840"/>
    </source>
</evidence>
<evidence type="ECO:0000256" key="1">
    <source>
        <dbReference type="ARBA" id="ARBA00004202"/>
    </source>
</evidence>
<evidence type="ECO:0000256" key="5">
    <source>
        <dbReference type="ARBA" id="ARBA00022741"/>
    </source>
</evidence>
<dbReference type="Proteomes" id="UP000000235">
    <property type="component" value="Chromosome"/>
</dbReference>
<keyword evidence="5" id="KW-0547">Nucleotide-binding</keyword>
<dbReference type="SMART" id="SM00382">
    <property type="entry name" value="AAA"/>
    <property type="match status" value="2"/>
</dbReference>
<feature type="domain" description="ABC transporter" evidence="10">
    <location>
        <begin position="76"/>
        <end position="314"/>
    </location>
</feature>
<evidence type="ECO:0000259" key="10">
    <source>
        <dbReference type="PROSITE" id="PS50893"/>
    </source>
</evidence>
<accession>A4X335</accession>
<reference evidence="12" key="1">
    <citation type="journal article" date="2007" name="Proc. Natl. Acad. Sci. U.S.A.">
        <title>Genome sequencing reveals complex secondary metabolome in the marine actinomycete Salinispora tropica.</title>
        <authorList>
            <person name="Udwary D.W."/>
            <person name="Zeigler L."/>
            <person name="Asolkar R.N."/>
            <person name="Singan V."/>
            <person name="Lapidus A."/>
            <person name="Fenical W."/>
            <person name="Jensen P.R."/>
            <person name="Moore B.S."/>
        </authorList>
    </citation>
    <scope>NUCLEOTIDE SEQUENCE [LARGE SCALE GENOMIC DNA]</scope>
    <source>
        <strain evidence="12">ATCC BAA-916 / DSM 44818 / CNB-440</strain>
    </source>
</reference>
<evidence type="ECO:0000256" key="3">
    <source>
        <dbReference type="ARBA" id="ARBA00022475"/>
    </source>
</evidence>
<dbReference type="InterPro" id="IPR003439">
    <property type="entry name" value="ABC_transporter-like_ATP-bd"/>
</dbReference>
<protein>
    <submittedName>
        <fullName evidence="11">ABC transporter related</fullName>
    </submittedName>
</protein>
<proteinExistence type="predicted"/>
<feature type="region of interest" description="Disordered" evidence="9">
    <location>
        <begin position="1"/>
        <end position="49"/>
    </location>
</feature>
<comment type="subcellular location">
    <subcellularLocation>
        <location evidence="1">Cell membrane</location>
        <topology evidence="1">Peripheral membrane protein</topology>
    </subcellularLocation>
</comment>
<dbReference type="SUPFAM" id="SSF52540">
    <property type="entry name" value="P-loop containing nucleoside triphosphate hydrolases"/>
    <property type="match status" value="2"/>
</dbReference>
<feature type="region of interest" description="Disordered" evidence="9">
    <location>
        <begin position="566"/>
        <end position="604"/>
    </location>
</feature>
<dbReference type="HOGENOM" id="CLU_000604_92_0_11"/>
<evidence type="ECO:0000256" key="2">
    <source>
        <dbReference type="ARBA" id="ARBA00022448"/>
    </source>
</evidence>
<dbReference type="GO" id="GO:0005524">
    <property type="term" value="F:ATP binding"/>
    <property type="evidence" value="ECO:0007669"/>
    <property type="project" value="UniProtKB-KW"/>
</dbReference>
<feature type="compositionally biased region" description="Low complexity" evidence="9">
    <location>
        <begin position="575"/>
        <end position="604"/>
    </location>
</feature>
<gene>
    <name evidence="11" type="ordered locus">Strop_0808</name>
</gene>
<keyword evidence="6" id="KW-0067">ATP-binding</keyword>
<dbReference type="AlphaFoldDB" id="A4X335"/>
<dbReference type="STRING" id="369723.Strop_0808"/>
<dbReference type="PANTHER" id="PTHR43790">
    <property type="entry name" value="CARBOHYDRATE TRANSPORT ATP-BINDING PROTEIN MG119-RELATED"/>
    <property type="match status" value="1"/>
</dbReference>
<dbReference type="EMBL" id="CP000667">
    <property type="protein sequence ID" value="ABP53285.1"/>
    <property type="molecule type" value="Genomic_DNA"/>
</dbReference>
<dbReference type="PATRIC" id="fig|369723.5.peg.820"/>
<evidence type="ECO:0000313" key="11">
    <source>
        <dbReference type="EMBL" id="ABP53285.1"/>
    </source>
</evidence>
<dbReference type="GO" id="GO:0016887">
    <property type="term" value="F:ATP hydrolysis activity"/>
    <property type="evidence" value="ECO:0007669"/>
    <property type="project" value="InterPro"/>
</dbReference>
<keyword evidence="3" id="KW-1003">Cell membrane</keyword>
<dbReference type="CDD" id="cd03215">
    <property type="entry name" value="ABC_Carb_Monos_II"/>
    <property type="match status" value="1"/>
</dbReference>
<feature type="domain" description="ABC transporter" evidence="10">
    <location>
        <begin position="330"/>
        <end position="574"/>
    </location>
</feature>
<dbReference type="FunFam" id="3.40.50.300:FF:000127">
    <property type="entry name" value="Ribose import ATP-binding protein RbsA"/>
    <property type="match status" value="1"/>
</dbReference>
<dbReference type="InterPro" id="IPR017871">
    <property type="entry name" value="ABC_transporter-like_CS"/>
</dbReference>
<dbReference type="InterPro" id="IPR027417">
    <property type="entry name" value="P-loop_NTPase"/>
</dbReference>
<keyword evidence="8" id="KW-0472">Membrane</keyword>
<dbReference type="InterPro" id="IPR050107">
    <property type="entry name" value="ABC_carbohydrate_import_ATPase"/>
</dbReference>
<dbReference type="Gene3D" id="3.40.50.300">
    <property type="entry name" value="P-loop containing nucleotide triphosphate hydrolases"/>
    <property type="match status" value="2"/>
</dbReference>
<dbReference type="Pfam" id="PF00005">
    <property type="entry name" value="ABC_tran"/>
    <property type="match status" value="2"/>
</dbReference>
<keyword evidence="4" id="KW-0677">Repeat</keyword>
<keyword evidence="2" id="KW-0813">Transport</keyword>
<keyword evidence="7" id="KW-1278">Translocase</keyword>
<dbReference type="PROSITE" id="PS50893">
    <property type="entry name" value="ABC_TRANSPORTER_2"/>
    <property type="match status" value="2"/>
</dbReference>
<evidence type="ECO:0000256" key="8">
    <source>
        <dbReference type="ARBA" id="ARBA00023136"/>
    </source>
</evidence>
<dbReference type="PANTHER" id="PTHR43790:SF4">
    <property type="entry name" value="GUANOSINE IMPORT ATP-BINDING PROTEIN NUPO"/>
    <property type="match status" value="1"/>
</dbReference>
<dbReference type="KEGG" id="stp:Strop_0808"/>
<dbReference type="GO" id="GO:0005886">
    <property type="term" value="C:plasma membrane"/>
    <property type="evidence" value="ECO:0007669"/>
    <property type="project" value="UniProtKB-SubCell"/>
</dbReference>
<keyword evidence="12" id="KW-1185">Reference proteome</keyword>
<organism evidence="11 12">
    <name type="scientific">Salinispora tropica (strain ATCC BAA-916 / DSM 44818 / JCM 13857 / NBRC 105044 / CNB-440)</name>
    <dbReference type="NCBI Taxonomy" id="369723"/>
    <lineage>
        <taxon>Bacteria</taxon>
        <taxon>Bacillati</taxon>
        <taxon>Actinomycetota</taxon>
        <taxon>Actinomycetes</taxon>
        <taxon>Micromonosporales</taxon>
        <taxon>Micromonosporaceae</taxon>
        <taxon>Salinispora</taxon>
    </lineage>
</organism>
<dbReference type="PROSITE" id="PS00211">
    <property type="entry name" value="ABC_TRANSPORTER_1"/>
    <property type="match status" value="1"/>
</dbReference>
<name>A4X335_SALTO</name>
<evidence type="ECO:0000256" key="4">
    <source>
        <dbReference type="ARBA" id="ARBA00022737"/>
    </source>
</evidence>
<evidence type="ECO:0000313" key="12">
    <source>
        <dbReference type="Proteomes" id="UP000000235"/>
    </source>
</evidence>
<sequence length="604" mass="64008">MSRSPNRSEPWPTRRGGASTRATRRAASHDDPAAFAPRDLPRCQGGRSVPPAGADAVLTAAATRTIASYWEVALRLELRGVTKRFGDLVANDHIDLTVEPGEIHALLGENGAGKSTLMNVLYGLSQPDEGEILVDGKPLKPRGPADAIAAGIGMVHQHFMLVPVLTVAENVMLGAEQVRGGIVGFLDRRRARREVAEVSARYNLQVDPDAIIEDLPVGIQQRVEIVKALTRDADLLILDEPTAVLTPQETEELLTVMRALKAAGRSIVFITHKLGEVKAIADRITVIRHGRIVGTATPEASRDELAALMVGRTVRLTVDKQPATPGKPVLELSGLTVNDDRQVRAVDGVDLTVHAGEVLGIAGVQGNGQTELVEAVIGLRPVLAGSVQLGGERIDDWSTKEVLRAGVGYVPEDRSVDGLVKELSIAENLVLDMYDRPPFGKGLALRPDEIRKSAQERIAQFDVRTSSAEVAVGTLSGGNQQKVIVARELSRPLKLLIAAQPTRGVDVGSIEFIHSRVIHERDAGTAVLLVSSELDEVIGLADRIAVMCRGQIIGIVGPDAPREEIGLRMSGISPDTAEAGANGATAGTDGGAPAPSGPGSEDEA</sequence>
<evidence type="ECO:0000256" key="9">
    <source>
        <dbReference type="SAM" id="MobiDB-lite"/>
    </source>
</evidence>
<dbReference type="InterPro" id="IPR003593">
    <property type="entry name" value="AAA+_ATPase"/>
</dbReference>
<evidence type="ECO:0000256" key="7">
    <source>
        <dbReference type="ARBA" id="ARBA00022967"/>
    </source>
</evidence>